<reference evidence="5 6" key="2">
    <citation type="submission" date="2014-09" db="EMBL/GenBank/DDBJ databases">
        <authorList>
            <consortium name="NBRP consortium"/>
            <person name="Sawabe T."/>
            <person name="Meirelles P."/>
            <person name="Nakanishi M."/>
            <person name="Sayaka M."/>
            <person name="Hattori M."/>
            <person name="Ohkuma M."/>
        </authorList>
    </citation>
    <scope>NUCLEOTIDE SEQUENCE [LARGE SCALE GENOMIC DNA]</scope>
    <source>
        <strain evidence="6">JCM19235</strain>
    </source>
</reference>
<evidence type="ECO:0000256" key="3">
    <source>
        <dbReference type="ARBA" id="ARBA00022729"/>
    </source>
</evidence>
<dbReference type="GO" id="GO:0030313">
    <property type="term" value="C:cell envelope"/>
    <property type="evidence" value="ECO:0007669"/>
    <property type="project" value="UniProtKB-SubCell"/>
</dbReference>
<dbReference type="Gene3D" id="3.40.50.2300">
    <property type="match status" value="2"/>
</dbReference>
<evidence type="ECO:0000259" key="4">
    <source>
        <dbReference type="Pfam" id="PF00532"/>
    </source>
</evidence>
<dbReference type="EMBL" id="BBMR01000002">
    <property type="protein sequence ID" value="GAL18328.1"/>
    <property type="molecule type" value="Genomic_DNA"/>
</dbReference>
<dbReference type="CDD" id="cd06306">
    <property type="entry name" value="PBP1_TorT-like"/>
    <property type="match status" value="1"/>
</dbReference>
<protein>
    <submittedName>
        <fullName evidence="5">Periplasmic protein torT</fullName>
    </submittedName>
</protein>
<dbReference type="InterPro" id="IPR028082">
    <property type="entry name" value="Peripla_BP_I"/>
</dbReference>
<dbReference type="InterPro" id="IPR001761">
    <property type="entry name" value="Peripla_BP/Lac1_sug-bd_dom"/>
</dbReference>
<proteinExistence type="inferred from homology"/>
<dbReference type="NCBIfam" id="TIGR02955">
    <property type="entry name" value="TMAO_TorT"/>
    <property type="match status" value="1"/>
</dbReference>
<keyword evidence="3" id="KW-0732">Signal</keyword>
<sequence>MLATEIPLHVYDMPKNNHVFSTIYALIATTSVPFSSAEAIAAQSKPGEAAEKVCAIYPHLKDSYWLSVNYGMVMEAEKQNINLKVFESGGYPNVDKQRSQLVACRDWGADAIILGTVSPTAFSNDLSQYTKDTPVFATVNHLVADKAQESHIKGVVGVDWYWMGYKVGEFLAKKHPKGSGTVDIAFLPGPQSSGGTKPVILGFLQAIKGSDVNVMKTLWADNDKELQRNLIQEVIENYPALDYIVGSAVAIEAAISELRNNEAREDIELLSIYLSHGVYRGLLRGKVELAPTDKMVEQGKLSVQQAVSYLRGQAYQPDLAPKIEVLSPKALDESVVAESLSPSAYRPIFSVEAD</sequence>
<dbReference type="AlphaFoldDB" id="A0A090RUT5"/>
<comment type="subcellular location">
    <subcellularLocation>
        <location evidence="1">Cell envelope</location>
    </subcellularLocation>
</comment>
<name>A0A090RUT5_9VIBR</name>
<dbReference type="STRING" id="990268.JCM19235_6881"/>
<reference evidence="5 6" key="1">
    <citation type="submission" date="2014-09" db="EMBL/GenBank/DDBJ databases">
        <title>Vibrio maritimus JCM 19235. (C45) whole genome shotgun sequence.</title>
        <authorList>
            <person name="Sawabe T."/>
            <person name="Meirelles P."/>
            <person name="Nakanishi M."/>
            <person name="Sayaka M."/>
            <person name="Hattori M."/>
            <person name="Ohkuma M."/>
        </authorList>
    </citation>
    <scope>NUCLEOTIDE SEQUENCE [LARGE SCALE GENOMIC DNA]</scope>
    <source>
        <strain evidence="6">JCM19235</strain>
    </source>
</reference>
<dbReference type="NCBIfam" id="NF008185">
    <property type="entry name" value="PRK10936.1"/>
    <property type="match status" value="1"/>
</dbReference>
<keyword evidence="6" id="KW-1185">Reference proteome</keyword>
<gene>
    <name evidence="5" type="ORF">JCM19235_6881</name>
</gene>
<feature type="domain" description="Periplasmic binding protein/LacI sugar binding" evidence="4">
    <location>
        <begin position="51"/>
        <end position="328"/>
    </location>
</feature>
<evidence type="ECO:0000256" key="2">
    <source>
        <dbReference type="ARBA" id="ARBA00007639"/>
    </source>
</evidence>
<dbReference type="SUPFAM" id="SSF53822">
    <property type="entry name" value="Periplasmic binding protein-like I"/>
    <property type="match status" value="1"/>
</dbReference>
<evidence type="ECO:0000313" key="6">
    <source>
        <dbReference type="Proteomes" id="UP000029228"/>
    </source>
</evidence>
<dbReference type="PANTHER" id="PTHR46847:SF1">
    <property type="entry name" value="D-ALLOSE-BINDING PERIPLASMIC PROTEIN-RELATED"/>
    <property type="match status" value="1"/>
</dbReference>
<dbReference type="PANTHER" id="PTHR46847">
    <property type="entry name" value="D-ALLOSE-BINDING PERIPLASMIC PROTEIN-RELATED"/>
    <property type="match status" value="1"/>
</dbReference>
<organism evidence="5 6">
    <name type="scientific">Vibrio maritimus</name>
    <dbReference type="NCBI Taxonomy" id="990268"/>
    <lineage>
        <taxon>Bacteria</taxon>
        <taxon>Pseudomonadati</taxon>
        <taxon>Pseudomonadota</taxon>
        <taxon>Gammaproteobacteria</taxon>
        <taxon>Vibrionales</taxon>
        <taxon>Vibrionaceae</taxon>
        <taxon>Vibrio</taxon>
    </lineage>
</organism>
<dbReference type="InterPro" id="IPR014301">
    <property type="entry name" value="TMAO_TorT"/>
</dbReference>
<evidence type="ECO:0000313" key="5">
    <source>
        <dbReference type="EMBL" id="GAL18328.1"/>
    </source>
</evidence>
<comment type="caution">
    <text evidence="5">The sequence shown here is derived from an EMBL/GenBank/DDBJ whole genome shotgun (WGS) entry which is preliminary data.</text>
</comment>
<dbReference type="Proteomes" id="UP000029228">
    <property type="component" value="Unassembled WGS sequence"/>
</dbReference>
<dbReference type="Pfam" id="PF00532">
    <property type="entry name" value="Peripla_BP_1"/>
    <property type="match status" value="1"/>
</dbReference>
<evidence type="ECO:0000256" key="1">
    <source>
        <dbReference type="ARBA" id="ARBA00004196"/>
    </source>
</evidence>
<comment type="similarity">
    <text evidence="2">Belongs to the bacterial solute-binding protein 2 family.</text>
</comment>
<accession>A0A090RUT5</accession>